<dbReference type="InterPro" id="IPR002060">
    <property type="entry name" value="Squ/phyt_synthse"/>
</dbReference>
<evidence type="ECO:0000256" key="2">
    <source>
        <dbReference type="ARBA" id="ARBA00012396"/>
    </source>
</evidence>
<name>A0A7S0KMV8_9CHLO</name>
<protein>
    <recommendedName>
        <fullName evidence="2">15-cis-phytoene synthase</fullName>
        <ecNumber evidence="2">2.5.1.32</ecNumber>
    </recommendedName>
</protein>
<dbReference type="GO" id="GO:0016117">
    <property type="term" value="P:carotenoid biosynthetic process"/>
    <property type="evidence" value="ECO:0007669"/>
    <property type="project" value="UniProtKB-KW"/>
</dbReference>
<proteinExistence type="predicted"/>
<evidence type="ECO:0000256" key="3">
    <source>
        <dbReference type="ARBA" id="ARBA00022746"/>
    </source>
</evidence>
<keyword evidence="3" id="KW-0125">Carotenoid biosynthesis</keyword>
<evidence type="ECO:0000256" key="1">
    <source>
        <dbReference type="ARBA" id="ARBA00001805"/>
    </source>
</evidence>
<dbReference type="GO" id="GO:0046905">
    <property type="term" value="F:15-cis-phytoene synthase activity"/>
    <property type="evidence" value="ECO:0007669"/>
    <property type="project" value="UniProtKB-EC"/>
</dbReference>
<dbReference type="EMBL" id="HBEW01007169">
    <property type="protein sequence ID" value="CAD8586665.1"/>
    <property type="molecule type" value="Transcribed_RNA"/>
</dbReference>
<dbReference type="SUPFAM" id="SSF48576">
    <property type="entry name" value="Terpenoid synthases"/>
    <property type="match status" value="1"/>
</dbReference>
<dbReference type="EC" id="2.5.1.32" evidence="2"/>
<dbReference type="PANTHER" id="PTHR31480">
    <property type="entry name" value="BIFUNCTIONAL LYCOPENE CYCLASE/PHYTOENE SYNTHASE"/>
    <property type="match status" value="1"/>
</dbReference>
<organism evidence="4">
    <name type="scientific">Ostreococcus mediterraneus</name>
    <dbReference type="NCBI Taxonomy" id="1486918"/>
    <lineage>
        <taxon>Eukaryota</taxon>
        <taxon>Viridiplantae</taxon>
        <taxon>Chlorophyta</taxon>
        <taxon>Mamiellophyceae</taxon>
        <taxon>Mamiellales</taxon>
        <taxon>Bathycoccaceae</taxon>
        <taxon>Ostreococcus</taxon>
    </lineage>
</organism>
<dbReference type="Gene3D" id="1.10.600.10">
    <property type="entry name" value="Farnesyl Diphosphate Synthase"/>
    <property type="match status" value="1"/>
</dbReference>
<evidence type="ECO:0000313" key="4">
    <source>
        <dbReference type="EMBL" id="CAD8586665.1"/>
    </source>
</evidence>
<dbReference type="InterPro" id="IPR008949">
    <property type="entry name" value="Isoprenoid_synthase_dom_sf"/>
</dbReference>
<gene>
    <name evidence="4" type="ORF">OMED0929_LOCUS6057</name>
</gene>
<accession>A0A7S0KMV8</accession>
<reference evidence="4" key="1">
    <citation type="submission" date="2021-01" db="EMBL/GenBank/DDBJ databases">
        <authorList>
            <person name="Corre E."/>
            <person name="Pelletier E."/>
            <person name="Niang G."/>
            <person name="Scheremetjew M."/>
            <person name="Finn R."/>
            <person name="Kale V."/>
            <person name="Holt S."/>
            <person name="Cochrane G."/>
            <person name="Meng A."/>
            <person name="Brown T."/>
            <person name="Cohen L."/>
        </authorList>
    </citation>
    <scope>NUCLEOTIDE SEQUENCE</scope>
    <source>
        <strain evidence="4">Clade-D-RCC2572</strain>
    </source>
</reference>
<comment type="catalytic activity">
    <reaction evidence="1">
        <text>2 (2E,6E,10E)-geranylgeranyl diphosphate = 15-cis-phytoene + 2 diphosphate</text>
        <dbReference type="Rhea" id="RHEA:34475"/>
        <dbReference type="ChEBI" id="CHEBI:27787"/>
        <dbReference type="ChEBI" id="CHEBI:33019"/>
        <dbReference type="ChEBI" id="CHEBI:58756"/>
        <dbReference type="EC" id="2.5.1.32"/>
    </reaction>
</comment>
<sequence>MATPALVRRGTIAVRMHARAFATASSSSSSDDDDLRAAFRHCVALARARDYETYLCTLHLSRTHAPAAFAVRAFNVETASIAGATTESATALARLAWWRDVVDGLARGEASVEAKGHPVARALRAAIGATPSAHARVLMRRIVDARVADARQSGGVEDAEALERYAADTHSSALALALDACGVKDTDCDHVASHLGRAIGITALLRGSSAHAKQRRCYLPREALARRGASVESTYRMESSDAIRDVAHEVASLAKSHLDSARAMMDRVPTPLRGFFLQATPTSRYLDALEARDFDVFDESVAKGGAPVILQARIAWNAYRCTY</sequence>
<dbReference type="AlphaFoldDB" id="A0A7S0KMV8"/>
<dbReference type="Pfam" id="PF00494">
    <property type="entry name" value="SQS_PSY"/>
    <property type="match status" value="1"/>
</dbReference>